<accession>A0A4Y9EPV6</accession>
<dbReference type="RefSeq" id="WP_135244361.1">
    <property type="nucleotide sequence ID" value="NZ_SIHO01000001.1"/>
</dbReference>
<reference evidence="6 7" key="1">
    <citation type="submission" date="2019-02" db="EMBL/GenBank/DDBJ databases">
        <title>Polymorphobacter sp. isolated from the lake at the Tibet of China.</title>
        <authorList>
            <person name="Li A."/>
        </authorList>
    </citation>
    <scope>NUCLEOTIDE SEQUENCE [LARGE SCALE GENOMIC DNA]</scope>
    <source>
        <strain evidence="6 7">DJ1R-1</strain>
    </source>
</reference>
<evidence type="ECO:0000256" key="1">
    <source>
        <dbReference type="ARBA" id="ARBA00012452"/>
    </source>
</evidence>
<dbReference type="InterPro" id="IPR040079">
    <property type="entry name" value="Glutathione_S-Trfase"/>
</dbReference>
<dbReference type="GO" id="GO:0004601">
    <property type="term" value="F:peroxidase activity"/>
    <property type="evidence" value="ECO:0007669"/>
    <property type="project" value="UniProtKB-ARBA"/>
</dbReference>
<dbReference type="CDD" id="cd03189">
    <property type="entry name" value="GST_C_GTT1_like"/>
    <property type="match status" value="1"/>
</dbReference>
<dbReference type="SFLD" id="SFLDG00358">
    <property type="entry name" value="Main_(cytGST)"/>
    <property type="match status" value="1"/>
</dbReference>
<dbReference type="Gene3D" id="3.40.30.10">
    <property type="entry name" value="Glutaredoxin"/>
    <property type="match status" value="1"/>
</dbReference>
<organism evidence="6 7">
    <name type="scientific">Glacieibacterium arshaanense</name>
    <dbReference type="NCBI Taxonomy" id="2511025"/>
    <lineage>
        <taxon>Bacteria</taxon>
        <taxon>Pseudomonadati</taxon>
        <taxon>Pseudomonadota</taxon>
        <taxon>Alphaproteobacteria</taxon>
        <taxon>Sphingomonadales</taxon>
        <taxon>Sphingosinicellaceae</taxon>
        <taxon>Glacieibacterium</taxon>
    </lineage>
</organism>
<dbReference type="EC" id="2.5.1.18" evidence="1"/>
<evidence type="ECO:0000313" key="6">
    <source>
        <dbReference type="EMBL" id="TFU05636.1"/>
    </source>
</evidence>
<dbReference type="PROSITE" id="PS50405">
    <property type="entry name" value="GST_CTER"/>
    <property type="match status" value="1"/>
</dbReference>
<dbReference type="AlphaFoldDB" id="A0A4Y9EPV6"/>
<name>A0A4Y9EPV6_9SPHN</name>
<evidence type="ECO:0000259" key="4">
    <source>
        <dbReference type="PROSITE" id="PS50404"/>
    </source>
</evidence>
<gene>
    <name evidence="6" type="ORF">EUV02_00960</name>
</gene>
<keyword evidence="7" id="KW-1185">Reference proteome</keyword>
<comment type="caution">
    <text evidence="6">The sequence shown here is derived from an EMBL/GenBank/DDBJ whole genome shotgun (WGS) entry which is preliminary data.</text>
</comment>
<dbReference type="Pfam" id="PF13410">
    <property type="entry name" value="GST_C_2"/>
    <property type="match status" value="1"/>
</dbReference>
<comment type="catalytic activity">
    <reaction evidence="3">
        <text>RX + glutathione = an S-substituted glutathione + a halide anion + H(+)</text>
        <dbReference type="Rhea" id="RHEA:16437"/>
        <dbReference type="ChEBI" id="CHEBI:15378"/>
        <dbReference type="ChEBI" id="CHEBI:16042"/>
        <dbReference type="ChEBI" id="CHEBI:17792"/>
        <dbReference type="ChEBI" id="CHEBI:57925"/>
        <dbReference type="ChEBI" id="CHEBI:90779"/>
        <dbReference type="EC" id="2.5.1.18"/>
    </reaction>
</comment>
<dbReference type="PANTHER" id="PTHR44051:SF9">
    <property type="entry name" value="GLUTATHIONE S-TRANSFERASE 1"/>
    <property type="match status" value="1"/>
</dbReference>
<evidence type="ECO:0000313" key="7">
    <source>
        <dbReference type="Proteomes" id="UP000297737"/>
    </source>
</evidence>
<dbReference type="Gene3D" id="1.20.1050.10">
    <property type="match status" value="1"/>
</dbReference>
<protein>
    <recommendedName>
        <fullName evidence="1">glutathione transferase</fullName>
        <ecNumber evidence="1">2.5.1.18</ecNumber>
    </recommendedName>
</protein>
<dbReference type="FunFam" id="3.40.30.10:FF:000156">
    <property type="entry name" value="Glutathione S-transferase 1"/>
    <property type="match status" value="1"/>
</dbReference>
<dbReference type="Proteomes" id="UP000297737">
    <property type="component" value="Unassembled WGS sequence"/>
</dbReference>
<dbReference type="OrthoDB" id="9810080at2"/>
<dbReference type="SFLD" id="SFLDS00019">
    <property type="entry name" value="Glutathione_Transferase_(cytos"/>
    <property type="match status" value="1"/>
</dbReference>
<feature type="domain" description="GST N-terminal" evidence="4">
    <location>
        <begin position="1"/>
        <end position="81"/>
    </location>
</feature>
<evidence type="ECO:0000256" key="3">
    <source>
        <dbReference type="ARBA" id="ARBA00047960"/>
    </source>
</evidence>
<dbReference type="GO" id="GO:0004364">
    <property type="term" value="F:glutathione transferase activity"/>
    <property type="evidence" value="ECO:0007669"/>
    <property type="project" value="UniProtKB-EC"/>
</dbReference>
<dbReference type="PANTHER" id="PTHR44051">
    <property type="entry name" value="GLUTATHIONE S-TRANSFERASE-RELATED"/>
    <property type="match status" value="1"/>
</dbReference>
<evidence type="ECO:0000259" key="5">
    <source>
        <dbReference type="PROSITE" id="PS50405"/>
    </source>
</evidence>
<evidence type="ECO:0000256" key="2">
    <source>
        <dbReference type="ARBA" id="ARBA00022679"/>
    </source>
</evidence>
<dbReference type="CDD" id="cd03046">
    <property type="entry name" value="GST_N_GTT1_like"/>
    <property type="match status" value="1"/>
</dbReference>
<sequence>MLTVHHLNDSRSQRILWLCEELGIPYRTVDYTRDAVTRLAPPGLKDVHPLGKSPVIEDGSLRVTESGAITDYIIRTYGKGRMMPKPGTADHEKYLEWLHFAEGSAMLPFMLALYTGRLGEAAAPLLPRIEEQVMSHLAFIDSELGDKPFLMGDELTGADIMMSFVAEIAAVQGKLSSLPRLLAYARRLQARPAWIAVADRTAPYSFRLPK</sequence>
<dbReference type="SFLD" id="SFLDG01150">
    <property type="entry name" value="Main.1:_Beta-like"/>
    <property type="match status" value="1"/>
</dbReference>
<dbReference type="InterPro" id="IPR036282">
    <property type="entry name" value="Glutathione-S-Trfase_C_sf"/>
</dbReference>
<dbReference type="SUPFAM" id="SSF52833">
    <property type="entry name" value="Thioredoxin-like"/>
    <property type="match status" value="1"/>
</dbReference>
<dbReference type="GO" id="GO:0005737">
    <property type="term" value="C:cytoplasm"/>
    <property type="evidence" value="ECO:0007669"/>
    <property type="project" value="UniProtKB-ARBA"/>
</dbReference>
<proteinExistence type="predicted"/>
<dbReference type="PROSITE" id="PS50404">
    <property type="entry name" value="GST_NTER"/>
    <property type="match status" value="1"/>
</dbReference>
<dbReference type="InterPro" id="IPR004045">
    <property type="entry name" value="Glutathione_S-Trfase_N"/>
</dbReference>
<dbReference type="InterPro" id="IPR010987">
    <property type="entry name" value="Glutathione-S-Trfase_C-like"/>
</dbReference>
<dbReference type="EMBL" id="SIHO01000001">
    <property type="protein sequence ID" value="TFU05636.1"/>
    <property type="molecule type" value="Genomic_DNA"/>
</dbReference>
<dbReference type="SUPFAM" id="SSF47616">
    <property type="entry name" value="GST C-terminal domain-like"/>
    <property type="match status" value="1"/>
</dbReference>
<dbReference type="Pfam" id="PF02798">
    <property type="entry name" value="GST_N"/>
    <property type="match status" value="1"/>
</dbReference>
<dbReference type="InterPro" id="IPR036249">
    <property type="entry name" value="Thioredoxin-like_sf"/>
</dbReference>
<keyword evidence="2 6" id="KW-0808">Transferase</keyword>
<feature type="domain" description="GST C-terminal" evidence="5">
    <location>
        <begin position="87"/>
        <end position="210"/>
    </location>
</feature>